<feature type="coiled-coil region" evidence="1">
    <location>
        <begin position="16"/>
        <end position="64"/>
    </location>
</feature>
<accession>A0A0D7BK10</accession>
<dbReference type="AlphaFoldDB" id="A0A0D7BK10"/>
<evidence type="ECO:0000256" key="1">
    <source>
        <dbReference type="SAM" id="Coils"/>
    </source>
</evidence>
<dbReference type="EMBL" id="KN880476">
    <property type="protein sequence ID" value="KIY69946.1"/>
    <property type="molecule type" value="Genomic_DNA"/>
</dbReference>
<evidence type="ECO:0000256" key="2">
    <source>
        <dbReference type="SAM" id="MobiDB-lite"/>
    </source>
</evidence>
<reference evidence="3 4" key="1">
    <citation type="journal article" date="2015" name="Fungal Genet. Biol.">
        <title>Evolution of novel wood decay mechanisms in Agaricales revealed by the genome sequences of Fistulina hepatica and Cylindrobasidium torrendii.</title>
        <authorList>
            <person name="Floudas D."/>
            <person name="Held B.W."/>
            <person name="Riley R."/>
            <person name="Nagy L.G."/>
            <person name="Koehler G."/>
            <person name="Ransdell A.S."/>
            <person name="Younus H."/>
            <person name="Chow J."/>
            <person name="Chiniquy J."/>
            <person name="Lipzen A."/>
            <person name="Tritt A."/>
            <person name="Sun H."/>
            <person name="Haridas S."/>
            <person name="LaButti K."/>
            <person name="Ohm R.A."/>
            <person name="Kues U."/>
            <person name="Blanchette R.A."/>
            <person name="Grigoriev I.V."/>
            <person name="Minto R.E."/>
            <person name="Hibbett D.S."/>
        </authorList>
    </citation>
    <scope>NUCLEOTIDE SEQUENCE [LARGE SCALE GENOMIC DNA]</scope>
    <source>
        <strain evidence="3 4">FP15055 ss-10</strain>
    </source>
</reference>
<evidence type="ECO:0000313" key="4">
    <source>
        <dbReference type="Proteomes" id="UP000054007"/>
    </source>
</evidence>
<sequence length="89" mass="10097">MMSEQILLNGNYKERFQALKEEFQAANTVRANHEKDLKRAEEVIASLQDEIDLLLETLIEAQAQENNIRAEMSERQVANGASYPHSGHA</sequence>
<keyword evidence="1" id="KW-0175">Coiled coil</keyword>
<organism evidence="3 4">
    <name type="scientific">Cylindrobasidium torrendii FP15055 ss-10</name>
    <dbReference type="NCBI Taxonomy" id="1314674"/>
    <lineage>
        <taxon>Eukaryota</taxon>
        <taxon>Fungi</taxon>
        <taxon>Dikarya</taxon>
        <taxon>Basidiomycota</taxon>
        <taxon>Agaricomycotina</taxon>
        <taxon>Agaricomycetes</taxon>
        <taxon>Agaricomycetidae</taxon>
        <taxon>Agaricales</taxon>
        <taxon>Marasmiineae</taxon>
        <taxon>Physalacriaceae</taxon>
        <taxon>Cylindrobasidium</taxon>
    </lineage>
</organism>
<keyword evidence="4" id="KW-1185">Reference proteome</keyword>
<protein>
    <submittedName>
        <fullName evidence="3">Uncharacterized protein</fullName>
    </submittedName>
</protein>
<name>A0A0D7BK10_9AGAR</name>
<proteinExistence type="predicted"/>
<feature type="region of interest" description="Disordered" evidence="2">
    <location>
        <begin position="70"/>
        <end position="89"/>
    </location>
</feature>
<gene>
    <name evidence="3" type="ORF">CYLTODRAFT_488538</name>
</gene>
<dbReference type="Proteomes" id="UP000054007">
    <property type="component" value="Unassembled WGS sequence"/>
</dbReference>
<evidence type="ECO:0000313" key="3">
    <source>
        <dbReference type="EMBL" id="KIY69946.1"/>
    </source>
</evidence>